<dbReference type="EMBL" id="CP028901">
    <property type="protein sequence ID" value="AWB33598.1"/>
    <property type="molecule type" value="Genomic_DNA"/>
</dbReference>
<keyword evidence="4" id="KW-1185">Reference proteome</keyword>
<sequence>MDNCLPTLEHSIAAEPDSTGTTPFDLDRVTITRREHIELKCQAAQYQSLHARAIERIENIRIAHKKEMTALKAKCAALEVELEQTKAQLRGLRRQAFGTRSEQSRTVKPPLSGLKPEGAPAPRPRGQQTGWQGHGRTRQTNLPAREQIIDVDPCCCPQCGLGFVEMAGTQDSEVLEIEVKAYRRVIRRKRLRASCQCRVLPGIVTAPAPPQLFDRGKLGLSVMTEALLSKYRHGIPTHRLLEQWQDIGLPVAQGTLTGNLQQLLPLFTPLIQAGLKRLRASDAWHADETRWEVFGAQGDRSGYRHYLWVFQSADVAHFVMDPSRSASVPKAVLQGVTSGVLSADRYAAYQCYARSTPGVELALCWAHQRRDFLQVANQCPEHALWALRWIDRIAELYALHHKRRQLATTEDVDEYKLIDELLNGKRTVNTY</sequence>
<reference evidence="3 4" key="1">
    <citation type="submission" date="2018-04" db="EMBL/GenBank/DDBJ databases">
        <title>Bordetella sp. HZ20 isolated from seawater.</title>
        <authorList>
            <person name="Sun C."/>
        </authorList>
    </citation>
    <scope>NUCLEOTIDE SEQUENCE [LARGE SCALE GENOMIC DNA]</scope>
    <source>
        <strain evidence="3 4">HZ20</strain>
    </source>
</reference>
<evidence type="ECO:0000313" key="3">
    <source>
        <dbReference type="EMBL" id="AWB33598.1"/>
    </source>
</evidence>
<name>A0A2R4XIH8_9BURK</name>
<dbReference type="InterPro" id="IPR004291">
    <property type="entry name" value="Transposase_IS66_central"/>
</dbReference>
<dbReference type="KEGG" id="boz:DBV39_07615"/>
<organism evidence="3 4">
    <name type="scientific">Orrella marina</name>
    <dbReference type="NCBI Taxonomy" id="2163011"/>
    <lineage>
        <taxon>Bacteria</taxon>
        <taxon>Pseudomonadati</taxon>
        <taxon>Pseudomonadota</taxon>
        <taxon>Betaproteobacteria</taxon>
        <taxon>Burkholderiales</taxon>
        <taxon>Alcaligenaceae</taxon>
        <taxon>Orrella</taxon>
    </lineage>
</organism>
<accession>A0A2R4XIH8</accession>
<dbReference type="OrthoDB" id="9794514at2"/>
<proteinExistence type="predicted"/>
<evidence type="ECO:0000256" key="1">
    <source>
        <dbReference type="SAM" id="MobiDB-lite"/>
    </source>
</evidence>
<dbReference type="PANTHER" id="PTHR33678">
    <property type="entry name" value="BLL1576 PROTEIN"/>
    <property type="match status" value="1"/>
</dbReference>
<feature type="domain" description="Transposase IS66 central" evidence="2">
    <location>
        <begin position="218"/>
        <end position="408"/>
    </location>
</feature>
<feature type="region of interest" description="Disordered" evidence="1">
    <location>
        <begin position="94"/>
        <end position="138"/>
    </location>
</feature>
<dbReference type="AlphaFoldDB" id="A0A2R4XIH8"/>
<gene>
    <name evidence="3" type="ORF">DBV39_07615</name>
</gene>
<evidence type="ECO:0000259" key="2">
    <source>
        <dbReference type="Pfam" id="PF03050"/>
    </source>
</evidence>
<evidence type="ECO:0000313" key="4">
    <source>
        <dbReference type="Proteomes" id="UP000244571"/>
    </source>
</evidence>
<dbReference type="Proteomes" id="UP000244571">
    <property type="component" value="Chromosome"/>
</dbReference>
<protein>
    <submittedName>
        <fullName evidence="3">IS66 family transposase</fullName>
    </submittedName>
</protein>
<dbReference type="InterPro" id="IPR052344">
    <property type="entry name" value="Transposase-related"/>
</dbReference>
<dbReference type="RefSeq" id="WP_108621027.1">
    <property type="nucleotide sequence ID" value="NZ_CP028901.1"/>
</dbReference>
<dbReference type="NCBIfam" id="NF033517">
    <property type="entry name" value="transpos_IS66"/>
    <property type="match status" value="1"/>
</dbReference>
<dbReference type="Pfam" id="PF03050">
    <property type="entry name" value="DDE_Tnp_IS66"/>
    <property type="match status" value="1"/>
</dbReference>